<name>A0AAF0PQQ8_SOLVR</name>
<comment type="similarity">
    <text evidence="1">Belongs to the bacterial ribosomal protein bL19 family.</text>
</comment>
<keyword evidence="3" id="KW-0687">Ribonucleoprotein</keyword>
<gene>
    <name evidence="5" type="ORF">MTR67_000446</name>
</gene>
<dbReference type="FunFam" id="2.30.30.790:FF:000003">
    <property type="entry name" value="50S ribosomal protein L19, chloroplastic"/>
    <property type="match status" value="1"/>
</dbReference>
<dbReference type="PRINTS" id="PR00061">
    <property type="entry name" value="RIBOSOMALL19"/>
</dbReference>
<evidence type="ECO:0000256" key="1">
    <source>
        <dbReference type="ARBA" id="ARBA00005781"/>
    </source>
</evidence>
<dbReference type="Gene3D" id="2.30.30.790">
    <property type="match status" value="1"/>
</dbReference>
<keyword evidence="2" id="KW-0689">Ribosomal protein</keyword>
<feature type="region of interest" description="Disordered" evidence="4">
    <location>
        <begin position="239"/>
        <end position="319"/>
    </location>
</feature>
<dbReference type="SUPFAM" id="SSF50104">
    <property type="entry name" value="Translation proteins SH3-like domain"/>
    <property type="match status" value="1"/>
</dbReference>
<dbReference type="InterPro" id="IPR001857">
    <property type="entry name" value="Ribosomal_bL19"/>
</dbReference>
<dbReference type="GO" id="GO:0006412">
    <property type="term" value="P:translation"/>
    <property type="evidence" value="ECO:0007669"/>
    <property type="project" value="InterPro"/>
</dbReference>
<reference evidence="5" key="1">
    <citation type="submission" date="2023-08" db="EMBL/GenBank/DDBJ databases">
        <title>A de novo genome assembly of Solanum verrucosum Schlechtendal, a Mexican diploid species geographically isolated from the other diploid A-genome species in potato relatives.</title>
        <authorList>
            <person name="Hosaka K."/>
        </authorList>
    </citation>
    <scope>NUCLEOTIDE SEQUENCE</scope>
    <source>
        <tissue evidence="5">Young leaves</tissue>
    </source>
</reference>
<feature type="compositionally biased region" description="Low complexity" evidence="4">
    <location>
        <begin position="243"/>
        <end position="252"/>
    </location>
</feature>
<organism evidence="5 6">
    <name type="scientific">Solanum verrucosum</name>
    <dbReference type="NCBI Taxonomy" id="315347"/>
    <lineage>
        <taxon>Eukaryota</taxon>
        <taxon>Viridiplantae</taxon>
        <taxon>Streptophyta</taxon>
        <taxon>Embryophyta</taxon>
        <taxon>Tracheophyta</taxon>
        <taxon>Spermatophyta</taxon>
        <taxon>Magnoliopsida</taxon>
        <taxon>eudicotyledons</taxon>
        <taxon>Gunneridae</taxon>
        <taxon>Pentapetalae</taxon>
        <taxon>asterids</taxon>
        <taxon>lamiids</taxon>
        <taxon>Solanales</taxon>
        <taxon>Solanaceae</taxon>
        <taxon>Solanoideae</taxon>
        <taxon>Solaneae</taxon>
        <taxon>Solanum</taxon>
    </lineage>
</organism>
<evidence type="ECO:0000256" key="3">
    <source>
        <dbReference type="ARBA" id="ARBA00023274"/>
    </source>
</evidence>
<dbReference type="GO" id="GO:1990904">
    <property type="term" value="C:ribonucleoprotein complex"/>
    <property type="evidence" value="ECO:0007669"/>
    <property type="project" value="UniProtKB-KW"/>
</dbReference>
<feature type="compositionally biased region" description="Basic and acidic residues" evidence="4">
    <location>
        <begin position="307"/>
        <end position="319"/>
    </location>
</feature>
<dbReference type="Proteomes" id="UP001234989">
    <property type="component" value="Chromosome 1"/>
</dbReference>
<evidence type="ECO:0000256" key="4">
    <source>
        <dbReference type="SAM" id="MobiDB-lite"/>
    </source>
</evidence>
<feature type="compositionally biased region" description="Basic and acidic residues" evidence="4">
    <location>
        <begin position="278"/>
        <end position="290"/>
    </location>
</feature>
<sequence length="319" mass="36393">MWRRLSSQLRALTPSLSPPKCNLFVTSSVSSSSLTSEIFRPSVALYNRHFSSEFGNASKENEVEHGNLLETRLNVSVHSENNRHASLTSPYKGYRSCLSQYNAMVPSFLRRFITTGATSVDMVSEDASALATPRIKFKRLDKTAKHIMQILDKEAVEEVRAQSEIPDIKPGYIIQLKLEVPENKRRVSTIKGIVIARRNAGLNTTFRLRRLVAGVGVENLFHLYSPNLKEIKVLDKKRRGYTNSNNNSMGENSSRKRKQEELVTSLSESSSASDYEIDSSKRRREEERTKRERKHRCSNSSSQWRSQEFHEECPEIAHS</sequence>
<evidence type="ECO:0000313" key="6">
    <source>
        <dbReference type="Proteomes" id="UP001234989"/>
    </source>
</evidence>
<evidence type="ECO:0000313" key="5">
    <source>
        <dbReference type="EMBL" id="WMV07061.1"/>
    </source>
</evidence>
<dbReference type="EMBL" id="CP133612">
    <property type="protein sequence ID" value="WMV07061.1"/>
    <property type="molecule type" value="Genomic_DNA"/>
</dbReference>
<dbReference type="InterPro" id="IPR038657">
    <property type="entry name" value="Ribosomal_bL19_sf"/>
</dbReference>
<dbReference type="Pfam" id="PF01245">
    <property type="entry name" value="Ribosomal_L19"/>
    <property type="match status" value="1"/>
</dbReference>
<feature type="compositionally biased region" description="Low complexity" evidence="4">
    <location>
        <begin position="262"/>
        <end position="274"/>
    </location>
</feature>
<protein>
    <submittedName>
        <fullName evidence="5">Uncharacterized protein</fullName>
    </submittedName>
</protein>
<dbReference type="AlphaFoldDB" id="A0AAF0PQQ8"/>
<dbReference type="PANTHER" id="PTHR15680">
    <property type="entry name" value="RIBOSOMAL PROTEIN L19"/>
    <property type="match status" value="1"/>
</dbReference>
<dbReference type="GO" id="GO:0003735">
    <property type="term" value="F:structural constituent of ribosome"/>
    <property type="evidence" value="ECO:0007669"/>
    <property type="project" value="InterPro"/>
</dbReference>
<dbReference type="GO" id="GO:0005840">
    <property type="term" value="C:ribosome"/>
    <property type="evidence" value="ECO:0007669"/>
    <property type="project" value="UniProtKB-KW"/>
</dbReference>
<accession>A0AAF0PQQ8</accession>
<dbReference type="PANTHER" id="PTHR15680:SF9">
    <property type="entry name" value="LARGE RIBOSOMAL SUBUNIT PROTEIN BL19M"/>
    <property type="match status" value="1"/>
</dbReference>
<keyword evidence="6" id="KW-1185">Reference proteome</keyword>
<dbReference type="InterPro" id="IPR008991">
    <property type="entry name" value="Translation_prot_SH3-like_sf"/>
</dbReference>
<proteinExistence type="inferred from homology"/>
<evidence type="ECO:0000256" key="2">
    <source>
        <dbReference type="ARBA" id="ARBA00022980"/>
    </source>
</evidence>